<dbReference type="InterPro" id="IPR003388">
    <property type="entry name" value="Reticulon"/>
</dbReference>
<comment type="caution">
    <text evidence="9">The sequence shown here is derived from an EMBL/GenBank/DDBJ whole genome shotgun (WGS) entry which is preliminary data.</text>
</comment>
<comment type="subcellular location">
    <subcellularLocation>
        <location evidence="1 6">Endoplasmic reticulum membrane</location>
        <topology evidence="1 6">Multi-pass membrane protein</topology>
    </subcellularLocation>
</comment>
<dbReference type="PROSITE" id="PS50845">
    <property type="entry name" value="RETICULON"/>
    <property type="match status" value="1"/>
</dbReference>
<dbReference type="Pfam" id="PF02453">
    <property type="entry name" value="Reticulon"/>
    <property type="match status" value="1"/>
</dbReference>
<keyword evidence="5 6" id="KW-0472">Membrane</keyword>
<dbReference type="OrthoDB" id="567788at2759"/>
<feature type="transmembrane region" description="Helical" evidence="6">
    <location>
        <begin position="545"/>
        <end position="570"/>
    </location>
</feature>
<reference evidence="9" key="1">
    <citation type="submission" date="2021-08" db="EMBL/GenBank/DDBJ databases">
        <title>WGS assembly of Ceratopteris richardii.</title>
        <authorList>
            <person name="Marchant D.B."/>
            <person name="Chen G."/>
            <person name="Jenkins J."/>
            <person name="Shu S."/>
            <person name="Leebens-Mack J."/>
            <person name="Grimwood J."/>
            <person name="Schmutz J."/>
            <person name="Soltis P."/>
            <person name="Soltis D."/>
            <person name="Chen Z.-H."/>
        </authorList>
    </citation>
    <scope>NUCLEOTIDE SEQUENCE</scope>
    <source>
        <strain evidence="9">Whitten #5841</strain>
        <tissue evidence="9">Leaf</tissue>
    </source>
</reference>
<keyword evidence="10" id="KW-1185">Reference proteome</keyword>
<dbReference type="EMBL" id="CM035408">
    <property type="protein sequence ID" value="KAH7441803.1"/>
    <property type="molecule type" value="Genomic_DNA"/>
</dbReference>
<dbReference type="PANTHER" id="PTHR46626">
    <property type="entry name" value="RETICULON-LIKE PROTEIN B17"/>
    <property type="match status" value="1"/>
</dbReference>
<evidence type="ECO:0000256" key="2">
    <source>
        <dbReference type="ARBA" id="ARBA00022692"/>
    </source>
</evidence>
<evidence type="ECO:0000256" key="6">
    <source>
        <dbReference type="RuleBase" id="RU363132"/>
    </source>
</evidence>
<evidence type="ECO:0000259" key="8">
    <source>
        <dbReference type="PROSITE" id="PS50845"/>
    </source>
</evidence>
<feature type="transmembrane region" description="Helical" evidence="6">
    <location>
        <begin position="469"/>
        <end position="488"/>
    </location>
</feature>
<keyword evidence="2 6" id="KW-0812">Transmembrane</keyword>
<feature type="region of interest" description="Disordered" evidence="7">
    <location>
        <begin position="11"/>
        <end position="82"/>
    </location>
</feature>
<sequence length="660" mass="73477">MAAAAAAAAAAVLQGSGASSSYGEELRREELMESEAGTAEVVNFNRKPQSRSYRKKRTPLHSSRSISLLSDLSSAEKEPSRIKQKSICASQHNKFQAEEQEVNNIHMEVAAAAEATLQELISTSTHSHKLQGEEPMEREGETAALAKLGCGSQSRGLPNNYTPLVFPRSISPPLVLSSLEITTTRNEQKSTYENQQNTFQEAKDFQADNMMMRCEEDFPTAAFAKASTCYQSEAIHVRREKMMRSKSPYHARRTQSSMDDMDQVASKPLGSLRREGAEDSESVHLKKCKSPRIRKMASSLTVFEPLEASMKQKTRSSSMKFKMGSLNDLKDADGGMGDDKRSSHCNHFPPNTRQCKCRATEPLAVLASGTSPPSEQTIVHQSPTFNYHEQHLLGYPAAPYSAGHYSTVVPSSMQYSRRAIREARVVGSSDWLQFLGDIILWNHIPRSALLFGAGSFCIISASLIQDMQYSSFSVLAYMAFCFLALRFIKCNFGKGPVSRLCLGQLREADAICLVRIVLPPVNLILQKLGNLFSGEPVNTLKVASALWFLAKVGSVMNAWTLFRIAYFALFTIPKFYTSYHEYIEVQAANVVCWICNIWSACRYKKAVLFGSLVVSWNLSSVSTRVCAAFLVLVCMQTYRHIIWNGLEIKPAFPNRARPHR</sequence>
<dbReference type="Proteomes" id="UP000825935">
    <property type="component" value="Chromosome 3"/>
</dbReference>
<feature type="region of interest" description="Disordered" evidence="7">
    <location>
        <begin position="243"/>
        <end position="262"/>
    </location>
</feature>
<dbReference type="GO" id="GO:0005789">
    <property type="term" value="C:endoplasmic reticulum membrane"/>
    <property type="evidence" value="ECO:0007669"/>
    <property type="project" value="UniProtKB-SubCell"/>
</dbReference>
<evidence type="ECO:0000313" key="9">
    <source>
        <dbReference type="EMBL" id="KAH7441803.1"/>
    </source>
</evidence>
<proteinExistence type="predicted"/>
<evidence type="ECO:0000256" key="5">
    <source>
        <dbReference type="ARBA" id="ARBA00023136"/>
    </source>
</evidence>
<dbReference type="InterPro" id="IPR044647">
    <property type="entry name" value="RTNLB17/18/21"/>
</dbReference>
<organism evidence="9 10">
    <name type="scientific">Ceratopteris richardii</name>
    <name type="common">Triangle waterfern</name>
    <dbReference type="NCBI Taxonomy" id="49495"/>
    <lineage>
        <taxon>Eukaryota</taxon>
        <taxon>Viridiplantae</taxon>
        <taxon>Streptophyta</taxon>
        <taxon>Embryophyta</taxon>
        <taxon>Tracheophyta</taxon>
        <taxon>Polypodiopsida</taxon>
        <taxon>Polypodiidae</taxon>
        <taxon>Polypodiales</taxon>
        <taxon>Pteridineae</taxon>
        <taxon>Pteridaceae</taxon>
        <taxon>Parkerioideae</taxon>
        <taxon>Ceratopteris</taxon>
    </lineage>
</organism>
<keyword evidence="3 6" id="KW-0256">Endoplasmic reticulum</keyword>
<gene>
    <name evidence="9" type="ORF">KP509_03G055200</name>
</gene>
<evidence type="ECO:0000256" key="1">
    <source>
        <dbReference type="ARBA" id="ARBA00004477"/>
    </source>
</evidence>
<dbReference type="AlphaFoldDB" id="A0A8T2V7K1"/>
<name>A0A8T2V7K1_CERRI</name>
<evidence type="ECO:0000313" key="10">
    <source>
        <dbReference type="Proteomes" id="UP000825935"/>
    </source>
</evidence>
<feature type="compositionally biased region" description="Low complexity" evidence="7">
    <location>
        <begin position="60"/>
        <end position="73"/>
    </location>
</feature>
<evidence type="ECO:0000256" key="4">
    <source>
        <dbReference type="ARBA" id="ARBA00022989"/>
    </source>
</evidence>
<keyword evidence="4 6" id="KW-1133">Transmembrane helix</keyword>
<feature type="compositionally biased region" description="Basic residues" evidence="7">
    <location>
        <begin position="48"/>
        <end position="59"/>
    </location>
</feature>
<dbReference type="PANTHER" id="PTHR46626:SF2">
    <property type="entry name" value="RETICULON-LIKE PROTEIN B17"/>
    <property type="match status" value="1"/>
</dbReference>
<accession>A0A8T2V7K1</accession>
<feature type="domain" description="Reticulon" evidence="8">
    <location>
        <begin position="435"/>
        <end position="584"/>
    </location>
</feature>
<evidence type="ECO:0000256" key="7">
    <source>
        <dbReference type="SAM" id="MobiDB-lite"/>
    </source>
</evidence>
<evidence type="ECO:0000256" key="3">
    <source>
        <dbReference type="ARBA" id="ARBA00022824"/>
    </source>
</evidence>
<protein>
    <recommendedName>
        <fullName evidence="6">Reticulon-like protein</fullName>
    </recommendedName>
</protein>